<accession>A0A644ZZ59</accession>
<organism evidence="1">
    <name type="scientific">bioreactor metagenome</name>
    <dbReference type="NCBI Taxonomy" id="1076179"/>
    <lineage>
        <taxon>unclassified sequences</taxon>
        <taxon>metagenomes</taxon>
        <taxon>ecological metagenomes</taxon>
    </lineage>
</organism>
<evidence type="ECO:0000313" key="1">
    <source>
        <dbReference type="EMBL" id="MPM46245.1"/>
    </source>
</evidence>
<dbReference type="AlphaFoldDB" id="A0A644ZZ59"/>
<proteinExistence type="predicted"/>
<dbReference type="EMBL" id="VSSQ01011202">
    <property type="protein sequence ID" value="MPM46245.1"/>
    <property type="molecule type" value="Genomic_DNA"/>
</dbReference>
<reference evidence="1" key="1">
    <citation type="submission" date="2019-08" db="EMBL/GenBank/DDBJ databases">
        <authorList>
            <person name="Kucharzyk K."/>
            <person name="Murdoch R.W."/>
            <person name="Higgins S."/>
            <person name="Loffler F."/>
        </authorList>
    </citation>
    <scope>NUCLEOTIDE SEQUENCE</scope>
</reference>
<sequence length="110" mass="12005">MAKTTVKDCLPFDVVTLLLSALGTINVVQNHVGVGNNFIQKLVYMPGVLICRLSVTSPVRLCTELGIGFCINKVFAKEVHIQHIVLVTHLGSIVPLVVHYPVHTIDCHHG</sequence>
<comment type="caution">
    <text evidence="1">The sequence shown here is derived from an EMBL/GenBank/DDBJ whole genome shotgun (WGS) entry which is preliminary data.</text>
</comment>
<name>A0A644ZZ59_9ZZZZ</name>
<gene>
    <name evidence="1" type="ORF">SDC9_92943</name>
</gene>
<protein>
    <submittedName>
        <fullName evidence="1">Uncharacterized protein</fullName>
    </submittedName>
</protein>